<evidence type="ECO:0000256" key="2">
    <source>
        <dbReference type="ARBA" id="ARBA00023125"/>
    </source>
</evidence>
<dbReference type="PRINTS" id="PR00035">
    <property type="entry name" value="HTHGNTR"/>
</dbReference>
<evidence type="ECO:0000256" key="3">
    <source>
        <dbReference type="ARBA" id="ARBA00023163"/>
    </source>
</evidence>
<organism evidence="5 6">
    <name type="scientific">Streptomyces cremeus</name>
    <dbReference type="NCBI Taxonomy" id="66881"/>
    <lineage>
        <taxon>Bacteria</taxon>
        <taxon>Bacillati</taxon>
        <taxon>Actinomycetota</taxon>
        <taxon>Actinomycetes</taxon>
        <taxon>Kitasatosporales</taxon>
        <taxon>Streptomycetaceae</taxon>
        <taxon>Streptomyces</taxon>
    </lineage>
</organism>
<reference evidence="5 6" key="1">
    <citation type="submission" date="2024-09" db="EMBL/GenBank/DDBJ databases">
        <authorList>
            <person name="Sun Q."/>
            <person name="Mori K."/>
        </authorList>
    </citation>
    <scope>NUCLEOTIDE SEQUENCE [LARGE SCALE GENOMIC DNA]</scope>
    <source>
        <strain evidence="5 6">JCM 4362</strain>
    </source>
</reference>
<dbReference type="CDD" id="cd07377">
    <property type="entry name" value="WHTH_GntR"/>
    <property type="match status" value="1"/>
</dbReference>
<comment type="caution">
    <text evidence="5">The sequence shown here is derived from an EMBL/GenBank/DDBJ whole genome shotgun (WGS) entry which is preliminary data.</text>
</comment>
<dbReference type="InterPro" id="IPR036390">
    <property type="entry name" value="WH_DNA-bd_sf"/>
</dbReference>
<name>A0ABV5P9E7_STRCM</name>
<dbReference type="Gene3D" id="1.10.10.10">
    <property type="entry name" value="Winged helix-like DNA-binding domain superfamily/Winged helix DNA-binding domain"/>
    <property type="match status" value="1"/>
</dbReference>
<evidence type="ECO:0000259" key="4">
    <source>
        <dbReference type="PROSITE" id="PS50949"/>
    </source>
</evidence>
<protein>
    <submittedName>
        <fullName evidence="5">Winged helix-turn-helix domain-containing protein</fullName>
    </submittedName>
</protein>
<dbReference type="RefSeq" id="WP_345221371.1">
    <property type="nucleotide sequence ID" value="NZ_BAAAXE010000013.1"/>
</dbReference>
<dbReference type="SMART" id="SM00345">
    <property type="entry name" value="HTH_GNTR"/>
    <property type="match status" value="1"/>
</dbReference>
<dbReference type="InterPro" id="IPR050679">
    <property type="entry name" value="Bact_HTH_transcr_reg"/>
</dbReference>
<dbReference type="EMBL" id="JBHMCR010000004">
    <property type="protein sequence ID" value="MFB9519703.1"/>
    <property type="molecule type" value="Genomic_DNA"/>
</dbReference>
<dbReference type="InterPro" id="IPR000524">
    <property type="entry name" value="Tscrpt_reg_HTH_GntR"/>
</dbReference>
<evidence type="ECO:0000313" key="6">
    <source>
        <dbReference type="Proteomes" id="UP001589718"/>
    </source>
</evidence>
<dbReference type="Pfam" id="PF00392">
    <property type="entry name" value="GntR"/>
    <property type="match status" value="1"/>
</dbReference>
<dbReference type="Proteomes" id="UP001589718">
    <property type="component" value="Unassembled WGS sequence"/>
</dbReference>
<sequence>MTNPSGGDGGGEVFRRVAAQLRTAMSDGTYTVGSLLPPQRELAERFGVAKDTIRRVMNELASEGWIEGRVGSGTRVVKVQRVHPGQSGGPGLLRTVVGETFAADHVTMDVFSLTAETLSGHLAEQVRRVREGEISPSSIKVRLLLPDAQMQMPYPSPKDGPGDARLAARMHELSALHSELIRTSLEGLRRERLVAEVSEEIRRVPLTPHAKLYLFNGTTALQGYYKIVERRIELADGEELDTIDVLGLRAMLFRYVKDGDPASLGSVFVADSQEWFDSVWDLLAVSDA</sequence>
<evidence type="ECO:0000256" key="1">
    <source>
        <dbReference type="ARBA" id="ARBA00023015"/>
    </source>
</evidence>
<keyword evidence="2" id="KW-0238">DNA-binding</keyword>
<dbReference type="PANTHER" id="PTHR44846">
    <property type="entry name" value="MANNOSYL-D-GLYCERATE TRANSPORT/METABOLISM SYSTEM REPRESSOR MNGR-RELATED"/>
    <property type="match status" value="1"/>
</dbReference>
<keyword evidence="6" id="KW-1185">Reference proteome</keyword>
<evidence type="ECO:0000313" key="5">
    <source>
        <dbReference type="EMBL" id="MFB9519703.1"/>
    </source>
</evidence>
<dbReference type="InterPro" id="IPR036388">
    <property type="entry name" value="WH-like_DNA-bd_sf"/>
</dbReference>
<dbReference type="PROSITE" id="PS50949">
    <property type="entry name" value="HTH_GNTR"/>
    <property type="match status" value="1"/>
</dbReference>
<keyword evidence="1" id="KW-0805">Transcription regulation</keyword>
<accession>A0ABV5P9E7</accession>
<dbReference type="SUPFAM" id="SSF46785">
    <property type="entry name" value="Winged helix' DNA-binding domain"/>
    <property type="match status" value="1"/>
</dbReference>
<keyword evidence="3" id="KW-0804">Transcription</keyword>
<gene>
    <name evidence="5" type="ORF">ACFFTU_07080</name>
</gene>
<feature type="domain" description="HTH gntR-type" evidence="4">
    <location>
        <begin position="11"/>
        <end position="79"/>
    </location>
</feature>
<proteinExistence type="predicted"/>
<dbReference type="PANTHER" id="PTHR44846:SF1">
    <property type="entry name" value="MANNOSYL-D-GLYCERATE TRANSPORT_METABOLISM SYSTEM REPRESSOR MNGR-RELATED"/>
    <property type="match status" value="1"/>
</dbReference>